<evidence type="ECO:0000256" key="2">
    <source>
        <dbReference type="ARBA" id="ARBA00022490"/>
    </source>
</evidence>
<dbReference type="GO" id="GO:0005096">
    <property type="term" value="F:GTPase activator activity"/>
    <property type="evidence" value="ECO:0007669"/>
    <property type="project" value="InterPro"/>
</dbReference>
<feature type="domain" description="Phorbol-ester/DAG-type" evidence="5">
    <location>
        <begin position="232"/>
        <end position="263"/>
    </location>
</feature>
<evidence type="ECO:0000313" key="7">
    <source>
        <dbReference type="Proteomes" id="UP000001593"/>
    </source>
</evidence>
<dbReference type="EMBL" id="DS472029">
    <property type="protein sequence ID" value="EDO28102.1"/>
    <property type="molecule type" value="Genomic_DNA"/>
</dbReference>
<dbReference type="Gene3D" id="3.30.60.20">
    <property type="match status" value="1"/>
</dbReference>
<feature type="non-terminal residue" evidence="6">
    <location>
        <position position="1"/>
    </location>
</feature>
<dbReference type="InterPro" id="IPR046349">
    <property type="entry name" value="C1-like_sf"/>
</dbReference>
<keyword evidence="3" id="KW-0479">Metal-binding</keyword>
<dbReference type="GO" id="GO:0005737">
    <property type="term" value="C:cytoplasm"/>
    <property type="evidence" value="ECO:0007669"/>
    <property type="project" value="UniProtKB-SubCell"/>
</dbReference>
<proteinExistence type="predicted"/>
<keyword evidence="2" id="KW-0963">Cytoplasm</keyword>
<evidence type="ECO:0000256" key="3">
    <source>
        <dbReference type="ARBA" id="ARBA00022723"/>
    </source>
</evidence>
<name>A7T7E9_NEMVE</name>
<keyword evidence="7" id="KW-1185">Reference proteome</keyword>
<dbReference type="Proteomes" id="UP000001593">
    <property type="component" value="Unassembled WGS sequence"/>
</dbReference>
<reference evidence="6 7" key="1">
    <citation type="journal article" date="2007" name="Science">
        <title>Sea anemone genome reveals ancestral eumetazoan gene repertoire and genomic organization.</title>
        <authorList>
            <person name="Putnam N.H."/>
            <person name="Srivastava M."/>
            <person name="Hellsten U."/>
            <person name="Dirks B."/>
            <person name="Chapman J."/>
            <person name="Salamov A."/>
            <person name="Terry A."/>
            <person name="Shapiro H."/>
            <person name="Lindquist E."/>
            <person name="Kapitonov V.V."/>
            <person name="Jurka J."/>
            <person name="Genikhovich G."/>
            <person name="Grigoriev I.V."/>
            <person name="Lucas S.M."/>
            <person name="Steele R.E."/>
            <person name="Finnerty J.R."/>
            <person name="Technau U."/>
            <person name="Martindale M.Q."/>
            <person name="Rokhsar D.S."/>
        </authorList>
    </citation>
    <scope>NUCLEOTIDE SEQUENCE [LARGE SCALE GENOMIC DNA]</scope>
    <source>
        <strain evidence="7">CH2 X CH6</strain>
    </source>
</reference>
<protein>
    <recommendedName>
        <fullName evidence="5">Phorbol-ester/DAG-type domain-containing protein</fullName>
    </recommendedName>
</protein>
<accession>A7T7E9</accession>
<dbReference type="SUPFAM" id="SSF57889">
    <property type="entry name" value="Cysteine-rich domain"/>
    <property type="match status" value="1"/>
</dbReference>
<dbReference type="eggNOG" id="KOG1453">
    <property type="taxonomic scope" value="Eukaryota"/>
</dbReference>
<evidence type="ECO:0000313" key="6">
    <source>
        <dbReference type="EMBL" id="EDO28102.1"/>
    </source>
</evidence>
<dbReference type="PANTHER" id="PTHR46184">
    <property type="entry name" value="UNCONVENTIONAL MYOSIN-IXB-LIKE PROTEIN"/>
    <property type="match status" value="1"/>
</dbReference>
<organism evidence="6 7">
    <name type="scientific">Nematostella vectensis</name>
    <name type="common">Starlet sea anemone</name>
    <dbReference type="NCBI Taxonomy" id="45351"/>
    <lineage>
        <taxon>Eukaryota</taxon>
        <taxon>Metazoa</taxon>
        <taxon>Cnidaria</taxon>
        <taxon>Anthozoa</taxon>
        <taxon>Hexacorallia</taxon>
        <taxon>Actiniaria</taxon>
        <taxon>Edwardsiidae</taxon>
        <taxon>Nematostella</taxon>
    </lineage>
</organism>
<evidence type="ECO:0000256" key="4">
    <source>
        <dbReference type="ARBA" id="ARBA00022833"/>
    </source>
</evidence>
<dbReference type="PhylomeDB" id="A7T7E9"/>
<gene>
    <name evidence="6" type="ORF">NEMVEDRAFT_v1g223343</name>
</gene>
<dbReference type="GO" id="GO:0035556">
    <property type="term" value="P:intracellular signal transduction"/>
    <property type="evidence" value="ECO:0007669"/>
    <property type="project" value="InterPro"/>
</dbReference>
<dbReference type="PROSITE" id="PS50081">
    <property type="entry name" value="ZF_DAG_PE_2"/>
    <property type="match status" value="1"/>
</dbReference>
<dbReference type="InterPro" id="IPR046987">
    <property type="entry name" value="Myo9"/>
</dbReference>
<dbReference type="AlphaFoldDB" id="A7T7E9"/>
<dbReference type="HOGENOM" id="CLU_840874_0_0_1"/>
<dbReference type="InterPro" id="IPR002219">
    <property type="entry name" value="PKC_DAG/PE"/>
</dbReference>
<keyword evidence="4" id="KW-0862">Zinc</keyword>
<dbReference type="PANTHER" id="PTHR46184:SF5">
    <property type="entry name" value="UNCONVENTIONAL MYOSIN-IXA-LIKE"/>
    <property type="match status" value="1"/>
</dbReference>
<dbReference type="STRING" id="45351.A7T7E9"/>
<dbReference type="GO" id="GO:0000146">
    <property type="term" value="F:microfilament motor activity"/>
    <property type="evidence" value="ECO:0007669"/>
    <property type="project" value="InterPro"/>
</dbReference>
<evidence type="ECO:0000256" key="1">
    <source>
        <dbReference type="ARBA" id="ARBA00004496"/>
    </source>
</evidence>
<dbReference type="GO" id="GO:0046872">
    <property type="term" value="F:metal ion binding"/>
    <property type="evidence" value="ECO:0007669"/>
    <property type="project" value="UniProtKB-KW"/>
</dbReference>
<sequence>HIRTRAATDSYKNRIHKTGRPTPLMVNTHRAEQQRGLDLDVIKLTPMRSPKEILQIQENKAKLLNEIKSTKIISTVSKAAIIPGHQQLKPTNKKFAKGAADFAALESFLMNKISDMNHEGRKRDTIVDGVFKKSLQEFHAFLISEYSWVMNHDKSVSLKYEDMCSSFEEILKKTIKKERISASFPAIMGTNAFAGVLDEFFLIRSSQDIPAKVPKVHKRRHKKGKNEVVHNHHKFSVTQFSIPTFCEHCNSLIWVLEKGMVCQGLHVIRNVTPSLPCYAVKIPSRQLQRCLEVLIKGQVTKIRATLNDIRVLDKAADTANKRLSMLNLHKE</sequence>
<comment type="subcellular location">
    <subcellularLocation>
        <location evidence="1">Cytoplasm</location>
    </subcellularLocation>
</comment>
<dbReference type="InParanoid" id="A7T7E9"/>
<evidence type="ECO:0000259" key="5">
    <source>
        <dbReference type="PROSITE" id="PS50081"/>
    </source>
</evidence>
<feature type="non-terminal residue" evidence="6">
    <location>
        <position position="331"/>
    </location>
</feature>